<evidence type="ECO:0000259" key="1">
    <source>
        <dbReference type="Pfam" id="PF21834"/>
    </source>
</evidence>
<feature type="domain" description="DUF6894" evidence="1">
    <location>
        <begin position="3"/>
        <end position="31"/>
    </location>
</feature>
<sequence>MARYFFDVIDGETRIDTVGTECGSPEEAQAWITSQLA</sequence>
<evidence type="ECO:0000313" key="3">
    <source>
        <dbReference type="Proteomes" id="UP000233769"/>
    </source>
</evidence>
<proteinExistence type="predicted"/>
<dbReference type="EMBL" id="LT962688">
    <property type="protein sequence ID" value="SOR26803.1"/>
    <property type="molecule type" value="Genomic_DNA"/>
</dbReference>
<protein>
    <recommendedName>
        <fullName evidence="1">DUF6894 domain-containing protein</fullName>
    </recommendedName>
</protein>
<accession>A0A2N9AHH2</accession>
<dbReference type="Proteomes" id="UP000233769">
    <property type="component" value="Chromosome tk0001"/>
</dbReference>
<name>A0A2N9AHH2_METEX</name>
<dbReference type="Pfam" id="PF21834">
    <property type="entry name" value="DUF6894"/>
    <property type="match status" value="1"/>
</dbReference>
<reference evidence="3" key="1">
    <citation type="submission" date="2017-10" db="EMBL/GenBank/DDBJ databases">
        <authorList>
            <person name="Regsiter A."/>
            <person name="William W."/>
        </authorList>
    </citation>
    <scope>NUCLEOTIDE SEQUENCE [LARGE SCALE GENOMIC DNA]</scope>
</reference>
<evidence type="ECO:0000313" key="2">
    <source>
        <dbReference type="EMBL" id="SOR26803.1"/>
    </source>
</evidence>
<dbReference type="InterPro" id="IPR054189">
    <property type="entry name" value="DUF6894"/>
</dbReference>
<dbReference type="AlphaFoldDB" id="A0A2N9AHH2"/>
<gene>
    <name evidence="2" type="ORF">TK0001_0201</name>
</gene>
<organism evidence="2 3">
    <name type="scientific">Methylorubrum extorquens</name>
    <name type="common">Methylobacterium dichloromethanicum</name>
    <name type="synonym">Methylobacterium extorquens</name>
    <dbReference type="NCBI Taxonomy" id="408"/>
    <lineage>
        <taxon>Bacteria</taxon>
        <taxon>Pseudomonadati</taxon>
        <taxon>Pseudomonadota</taxon>
        <taxon>Alphaproteobacteria</taxon>
        <taxon>Hyphomicrobiales</taxon>
        <taxon>Methylobacteriaceae</taxon>
        <taxon>Methylorubrum</taxon>
    </lineage>
</organism>